<evidence type="ECO:0000313" key="2">
    <source>
        <dbReference type="Proteomes" id="UP000005561"/>
    </source>
</evidence>
<comment type="caution">
    <text evidence="1">The sequence shown here is derived from an EMBL/GenBank/DDBJ whole genome shotgun (WGS) entry which is preliminary data.</text>
</comment>
<evidence type="ECO:0000313" key="1">
    <source>
        <dbReference type="EMBL" id="EET59888.1"/>
    </source>
</evidence>
<dbReference type="AlphaFoldDB" id="C6LHA1"/>
<proteinExistence type="predicted"/>
<sequence length="52" mass="5402">MNENEKIYRTLSATGAGDIVIGILVIVVGLAAGILAVVNGARLLASRKHVML</sequence>
<dbReference type="EMBL" id="ACCL02000014">
    <property type="protein sequence ID" value="EET59888.1"/>
    <property type="molecule type" value="Genomic_DNA"/>
</dbReference>
<dbReference type="STRING" id="168384.SAMN05660368_00756"/>
<protein>
    <submittedName>
        <fullName evidence="1">Uncharacterized protein</fullName>
    </submittedName>
</protein>
<keyword evidence="2" id="KW-1185">Reference proteome</keyword>
<dbReference type="Proteomes" id="UP000005561">
    <property type="component" value="Unassembled WGS sequence"/>
</dbReference>
<organism evidence="1 2">
    <name type="scientific">Marvinbryantia formatexigens DSM 14469</name>
    <dbReference type="NCBI Taxonomy" id="478749"/>
    <lineage>
        <taxon>Bacteria</taxon>
        <taxon>Bacillati</taxon>
        <taxon>Bacillota</taxon>
        <taxon>Clostridia</taxon>
        <taxon>Lachnospirales</taxon>
        <taxon>Lachnospiraceae</taxon>
        <taxon>Marvinbryantia</taxon>
    </lineage>
</organism>
<accession>C6LHA1</accession>
<name>C6LHA1_9FIRM</name>
<reference evidence="1" key="1">
    <citation type="submission" date="2009-07" db="EMBL/GenBank/DDBJ databases">
        <authorList>
            <person name="Weinstock G."/>
            <person name="Sodergren E."/>
            <person name="Clifton S."/>
            <person name="Fulton L."/>
            <person name="Fulton B."/>
            <person name="Courtney L."/>
            <person name="Fronick C."/>
            <person name="Harrison M."/>
            <person name="Strong C."/>
            <person name="Farmer C."/>
            <person name="Delahaunty K."/>
            <person name="Markovic C."/>
            <person name="Hall O."/>
            <person name="Minx P."/>
            <person name="Tomlinson C."/>
            <person name="Mitreva M."/>
            <person name="Nelson J."/>
            <person name="Hou S."/>
            <person name="Wollam A."/>
            <person name="Pepin K.H."/>
            <person name="Johnson M."/>
            <person name="Bhonagiri V."/>
            <person name="Nash W.E."/>
            <person name="Warren W."/>
            <person name="Chinwalla A."/>
            <person name="Mardis E.R."/>
            <person name="Wilson R.K."/>
        </authorList>
    </citation>
    <scope>NUCLEOTIDE SEQUENCE [LARGE SCALE GENOMIC DNA]</scope>
    <source>
        <strain evidence="1">DSM 14469</strain>
    </source>
</reference>
<gene>
    <name evidence="1" type="ORF">BRYFOR_08011</name>
</gene>
<dbReference type="RefSeq" id="WP_006862797.1">
    <property type="nucleotide sequence ID" value="NZ_ACCL02000014.1"/>
</dbReference>